<feature type="region of interest" description="Disordered" evidence="1">
    <location>
        <begin position="1"/>
        <end position="51"/>
    </location>
</feature>
<feature type="compositionally biased region" description="Acidic residues" evidence="1">
    <location>
        <begin position="94"/>
        <end position="107"/>
    </location>
</feature>
<dbReference type="EMBL" id="BKCJ010008929">
    <property type="protein sequence ID" value="GEU84597.1"/>
    <property type="molecule type" value="Genomic_DNA"/>
</dbReference>
<organism evidence="2">
    <name type="scientific">Tanacetum cinerariifolium</name>
    <name type="common">Dalmatian daisy</name>
    <name type="synonym">Chrysanthemum cinerariifolium</name>
    <dbReference type="NCBI Taxonomy" id="118510"/>
    <lineage>
        <taxon>Eukaryota</taxon>
        <taxon>Viridiplantae</taxon>
        <taxon>Streptophyta</taxon>
        <taxon>Embryophyta</taxon>
        <taxon>Tracheophyta</taxon>
        <taxon>Spermatophyta</taxon>
        <taxon>Magnoliopsida</taxon>
        <taxon>eudicotyledons</taxon>
        <taxon>Gunneridae</taxon>
        <taxon>Pentapetalae</taxon>
        <taxon>asterids</taxon>
        <taxon>campanulids</taxon>
        <taxon>Asterales</taxon>
        <taxon>Asteraceae</taxon>
        <taxon>Asteroideae</taxon>
        <taxon>Anthemideae</taxon>
        <taxon>Anthemidinae</taxon>
        <taxon>Tanacetum</taxon>
    </lineage>
</organism>
<evidence type="ECO:0000256" key="1">
    <source>
        <dbReference type="SAM" id="MobiDB-lite"/>
    </source>
</evidence>
<reference evidence="2" key="1">
    <citation type="journal article" date="2019" name="Sci. Rep.">
        <title>Draft genome of Tanacetum cinerariifolium, the natural source of mosquito coil.</title>
        <authorList>
            <person name="Yamashiro T."/>
            <person name="Shiraishi A."/>
            <person name="Satake H."/>
            <person name="Nakayama K."/>
        </authorList>
    </citation>
    <scope>NUCLEOTIDE SEQUENCE</scope>
</reference>
<feature type="region of interest" description="Disordered" evidence="1">
    <location>
        <begin position="94"/>
        <end position="114"/>
    </location>
</feature>
<comment type="caution">
    <text evidence="2">The sequence shown here is derived from an EMBL/GenBank/DDBJ whole genome shotgun (WGS) entry which is preliminary data.</text>
</comment>
<dbReference type="AlphaFoldDB" id="A0A6L2NGE8"/>
<name>A0A6L2NGE8_TANCI</name>
<protein>
    <submittedName>
        <fullName evidence="2">Uncharacterized protein</fullName>
    </submittedName>
</protein>
<proteinExistence type="predicted"/>
<sequence>MFTDNGDQTVEHNDSNEDTGNIDSAFVDIRDEQNNDDSEHSNNANAKSEKEDEELDALAITICNVCHPVPLRVLMPNENLKDFLEIINTEDSESEKEEFDFGGDTDNEEKYDPKKDADYKGEFYKSPYEFKPIEPKIRVSASEKLVADTLFAMMYKPRKYYDKTMRKYCFKTGFLQANFLEKNVDANMKVKNFKKKLKEAQYLDEMKRLINSKHRDEIKIDELKGNFNRMSIEINKKEKLQQLEQVANLSTYPSKRFNSFCYDEDDDEDYTVVITPDFPITDSLIMENEHLDTILATESDEFIKSSVENLVPIPSDDDESSHEEVIHEITFKTYLNPLFDLDEEIISSEFKPIHNEDLISTPKNDRFDTKSYLLESLLIRDKSIPLGIDSDDSDSEGNNLFLERLFHDDPIPLPDILDFSNVV</sequence>
<evidence type="ECO:0000313" key="2">
    <source>
        <dbReference type="EMBL" id="GEU84597.1"/>
    </source>
</evidence>
<feature type="compositionally biased region" description="Basic and acidic residues" evidence="1">
    <location>
        <begin position="28"/>
        <end position="40"/>
    </location>
</feature>
<accession>A0A6L2NGE8</accession>
<gene>
    <name evidence="2" type="ORF">Tci_056575</name>
</gene>